<protein>
    <submittedName>
        <fullName evidence="1">Uncharacterized protein</fullName>
    </submittedName>
</protein>
<dbReference type="OrthoDB" id="2757498at2759"/>
<sequence length="219" mass="25082">MANPQELAILSQCEPDESGLPGSSKYTQRAQEAQAARAKWRRLFATYGPVEKLNRKHLASTRNPHPEKRLYGWAHPFEFVERYANQNKLPIRLPKHLAKKYGKKVLICGQLTEIEAKDPEMKELVKDSIVDVVLDHVRKLAGVSIKYEFVYSGENHGIFVLYDNYNMAERLATIAGLKLNHDDVVAKVQSALASCDNTIKPLWWYDRSLMLRKNLHTPL</sequence>
<evidence type="ECO:0000313" key="2">
    <source>
        <dbReference type="Proteomes" id="UP000193067"/>
    </source>
</evidence>
<organism evidence="1 2">
    <name type="scientific">Trametes coccinea (strain BRFM310)</name>
    <name type="common">Pycnoporus coccineus</name>
    <dbReference type="NCBI Taxonomy" id="1353009"/>
    <lineage>
        <taxon>Eukaryota</taxon>
        <taxon>Fungi</taxon>
        <taxon>Dikarya</taxon>
        <taxon>Basidiomycota</taxon>
        <taxon>Agaricomycotina</taxon>
        <taxon>Agaricomycetes</taxon>
        <taxon>Polyporales</taxon>
        <taxon>Polyporaceae</taxon>
        <taxon>Trametes</taxon>
    </lineage>
</organism>
<accession>A0A1Y2IF56</accession>
<dbReference type="EMBL" id="KZ084125">
    <property type="protein sequence ID" value="OSC99726.1"/>
    <property type="molecule type" value="Genomic_DNA"/>
</dbReference>
<evidence type="ECO:0000313" key="1">
    <source>
        <dbReference type="EMBL" id="OSC99726.1"/>
    </source>
</evidence>
<proteinExistence type="predicted"/>
<dbReference type="AlphaFoldDB" id="A0A1Y2IF56"/>
<keyword evidence="2" id="KW-1185">Reference proteome</keyword>
<reference evidence="1 2" key="1">
    <citation type="journal article" date="2015" name="Biotechnol. Biofuels">
        <title>Enhanced degradation of softwood versus hardwood by the white-rot fungus Pycnoporus coccineus.</title>
        <authorList>
            <person name="Couturier M."/>
            <person name="Navarro D."/>
            <person name="Chevret D."/>
            <person name="Henrissat B."/>
            <person name="Piumi F."/>
            <person name="Ruiz-Duenas F.J."/>
            <person name="Martinez A.T."/>
            <person name="Grigoriev I.V."/>
            <person name="Riley R."/>
            <person name="Lipzen A."/>
            <person name="Berrin J.G."/>
            <person name="Master E.R."/>
            <person name="Rosso M.N."/>
        </authorList>
    </citation>
    <scope>NUCLEOTIDE SEQUENCE [LARGE SCALE GENOMIC DNA]</scope>
    <source>
        <strain evidence="1 2">BRFM310</strain>
    </source>
</reference>
<gene>
    <name evidence="1" type="ORF">PYCCODRAFT_805198</name>
</gene>
<dbReference type="STRING" id="1353009.A0A1Y2IF56"/>
<dbReference type="Proteomes" id="UP000193067">
    <property type="component" value="Unassembled WGS sequence"/>
</dbReference>
<name>A0A1Y2IF56_TRAC3</name>